<evidence type="ECO:0000313" key="6">
    <source>
        <dbReference type="Proteomes" id="UP000549343"/>
    </source>
</evidence>
<dbReference type="Proteomes" id="UP000549343">
    <property type="component" value="Unassembled WGS sequence"/>
</dbReference>
<organism evidence="5 6">
    <name type="scientific">Actinomadura livida</name>
    <dbReference type="NCBI Taxonomy" id="79909"/>
    <lineage>
        <taxon>Bacteria</taxon>
        <taxon>Bacillati</taxon>
        <taxon>Actinomycetota</taxon>
        <taxon>Actinomycetes</taxon>
        <taxon>Streptosporangiales</taxon>
        <taxon>Thermomonosporaceae</taxon>
        <taxon>Actinomadura</taxon>
    </lineage>
</organism>
<evidence type="ECO:0000313" key="7">
    <source>
        <dbReference type="Proteomes" id="UP001501427"/>
    </source>
</evidence>
<feature type="domain" description="ChsH2 rubredoxin-like zinc ribbon" evidence="3">
    <location>
        <begin position="16"/>
        <end position="48"/>
    </location>
</feature>
<dbReference type="AlphaFoldDB" id="A0A7W7IF84"/>
<dbReference type="RefSeq" id="WP_184885657.1">
    <property type="nucleotide sequence ID" value="NZ_BAAAHD010000032.1"/>
</dbReference>
<comment type="caution">
    <text evidence="5">The sequence shown here is derived from an EMBL/GenBank/DDBJ whole genome shotgun (WGS) entry which is preliminary data.</text>
</comment>
<dbReference type="EMBL" id="BAAAHD010000032">
    <property type="protein sequence ID" value="GAA0571325.1"/>
    <property type="molecule type" value="Genomic_DNA"/>
</dbReference>
<dbReference type="EMBL" id="JACHMV010000001">
    <property type="protein sequence ID" value="MBB4776007.1"/>
    <property type="molecule type" value="Genomic_DNA"/>
</dbReference>
<reference evidence="5 6" key="2">
    <citation type="submission" date="2020-08" db="EMBL/GenBank/DDBJ databases">
        <title>Sequencing the genomes of 1000 actinobacteria strains.</title>
        <authorList>
            <person name="Klenk H.-P."/>
        </authorList>
    </citation>
    <scope>NUCLEOTIDE SEQUENCE [LARGE SCALE GENOMIC DNA]</scope>
    <source>
        <strain evidence="5 6">DSM 44772</strain>
    </source>
</reference>
<gene>
    <name evidence="5" type="ORF">F4557_004425</name>
    <name evidence="4" type="ORF">GCM10009546_37610</name>
</gene>
<evidence type="ECO:0000313" key="5">
    <source>
        <dbReference type="EMBL" id="MBB4776007.1"/>
    </source>
</evidence>
<protein>
    <submittedName>
        <fullName evidence="4">OB-fold domain-containing protein</fullName>
    </submittedName>
    <submittedName>
        <fullName evidence="5">Putative OB-fold protein</fullName>
    </submittedName>
</protein>
<dbReference type="Pfam" id="PF01796">
    <property type="entry name" value="OB_ChsH2_C"/>
    <property type="match status" value="1"/>
</dbReference>
<dbReference type="Gene3D" id="6.10.30.10">
    <property type="match status" value="1"/>
</dbReference>
<dbReference type="PANTHER" id="PTHR34075:SF5">
    <property type="entry name" value="BLR3430 PROTEIN"/>
    <property type="match status" value="1"/>
</dbReference>
<reference evidence="4 7" key="1">
    <citation type="journal article" date="2019" name="Int. J. Syst. Evol. Microbiol.">
        <title>The Global Catalogue of Microorganisms (GCM) 10K type strain sequencing project: providing services to taxonomists for standard genome sequencing and annotation.</title>
        <authorList>
            <consortium name="The Broad Institute Genomics Platform"/>
            <consortium name="The Broad Institute Genome Sequencing Center for Infectious Disease"/>
            <person name="Wu L."/>
            <person name="Ma J."/>
        </authorList>
    </citation>
    <scope>NUCLEOTIDE SEQUENCE [LARGE SCALE GENOMIC DNA]</scope>
    <source>
        <strain evidence="4 7">JCM 10667</strain>
    </source>
</reference>
<reference evidence="4" key="3">
    <citation type="submission" date="2023-12" db="EMBL/GenBank/DDBJ databases">
        <authorList>
            <person name="Sun Q."/>
            <person name="Inoue M."/>
        </authorList>
    </citation>
    <scope>NUCLEOTIDE SEQUENCE</scope>
    <source>
        <strain evidence="4">JCM 10667</strain>
    </source>
</reference>
<evidence type="ECO:0000256" key="1">
    <source>
        <dbReference type="SAM" id="MobiDB-lite"/>
    </source>
</evidence>
<dbReference type="InterPro" id="IPR022002">
    <property type="entry name" value="ChsH2_Znr"/>
</dbReference>
<name>A0A7W7IF84_9ACTN</name>
<dbReference type="Proteomes" id="UP001501427">
    <property type="component" value="Unassembled WGS sequence"/>
</dbReference>
<dbReference type="PANTHER" id="PTHR34075">
    <property type="entry name" value="BLR3430 PROTEIN"/>
    <property type="match status" value="1"/>
</dbReference>
<dbReference type="Pfam" id="PF12172">
    <property type="entry name" value="zf-ChsH2"/>
    <property type="match status" value="1"/>
</dbReference>
<proteinExistence type="predicted"/>
<dbReference type="SUPFAM" id="SSF50249">
    <property type="entry name" value="Nucleic acid-binding proteins"/>
    <property type="match status" value="1"/>
</dbReference>
<dbReference type="InterPro" id="IPR012340">
    <property type="entry name" value="NA-bd_OB-fold"/>
</dbReference>
<accession>A0A7W7IF84</accession>
<sequence>MPPVPIADDLFTWPDDEPRLIGGRCGECGAYAFPLRTGCPRCGATAVERTLLERSGTLWTWTSQGFLPKAPFNGQFASADPFEPWFVGVVELPGQLRVESILVGCPEDGPAIGMPMRLVTMPFRTDEDGREIVTFAFTPDESSPDEGDLPVSPRTPGEADHA</sequence>
<keyword evidence="7" id="KW-1185">Reference proteome</keyword>
<feature type="region of interest" description="Disordered" evidence="1">
    <location>
        <begin position="137"/>
        <end position="162"/>
    </location>
</feature>
<evidence type="ECO:0000259" key="2">
    <source>
        <dbReference type="Pfam" id="PF01796"/>
    </source>
</evidence>
<evidence type="ECO:0000259" key="3">
    <source>
        <dbReference type="Pfam" id="PF12172"/>
    </source>
</evidence>
<feature type="domain" description="ChsH2 C-terminal OB-fold" evidence="2">
    <location>
        <begin position="53"/>
        <end position="120"/>
    </location>
</feature>
<evidence type="ECO:0000313" key="4">
    <source>
        <dbReference type="EMBL" id="GAA0571325.1"/>
    </source>
</evidence>
<dbReference type="InterPro" id="IPR052513">
    <property type="entry name" value="Thioester_dehydratase-like"/>
</dbReference>
<dbReference type="InterPro" id="IPR002878">
    <property type="entry name" value="ChsH2_C"/>
</dbReference>